<dbReference type="EMBL" id="CATNWA010011501">
    <property type="protein sequence ID" value="CAI9561905.1"/>
    <property type="molecule type" value="Genomic_DNA"/>
</dbReference>
<dbReference type="InterPro" id="IPR008978">
    <property type="entry name" value="HSP20-like_chaperone"/>
</dbReference>
<dbReference type="InterPro" id="IPR001436">
    <property type="entry name" value="Alpha-crystallin/sHSP_animal"/>
</dbReference>
<keyword evidence="6" id="KW-1185">Reference proteome</keyword>
<dbReference type="SUPFAM" id="SSF49764">
    <property type="entry name" value="HSP20-like chaperones"/>
    <property type="match status" value="1"/>
</dbReference>
<evidence type="ECO:0000256" key="1">
    <source>
        <dbReference type="ARBA" id="ARBA00023016"/>
    </source>
</evidence>
<comment type="caution">
    <text evidence="5">The sequence shown here is derived from an EMBL/GenBank/DDBJ whole genome shotgun (WGS) entry which is preliminary data.</text>
</comment>
<reference evidence="5" key="1">
    <citation type="submission" date="2023-05" db="EMBL/GenBank/DDBJ databases">
        <authorList>
            <person name="Stuckert A."/>
        </authorList>
    </citation>
    <scope>NUCLEOTIDE SEQUENCE</scope>
</reference>
<evidence type="ECO:0000313" key="6">
    <source>
        <dbReference type="Proteomes" id="UP001162483"/>
    </source>
</evidence>
<name>A0ABN9CP08_9NEOB</name>
<evidence type="ECO:0000256" key="3">
    <source>
        <dbReference type="RuleBase" id="RU003616"/>
    </source>
</evidence>
<dbReference type="PANTHER" id="PTHR45640:SF2">
    <property type="entry name" value="HEAT SHOCK PROTEIN BETA-11-RELATED"/>
    <property type="match status" value="1"/>
</dbReference>
<dbReference type="PROSITE" id="PS01031">
    <property type="entry name" value="SHSP"/>
    <property type="match status" value="1"/>
</dbReference>
<keyword evidence="1" id="KW-0346">Stress response</keyword>
<dbReference type="PANTHER" id="PTHR45640">
    <property type="entry name" value="HEAT SHOCK PROTEIN HSP-12.2-RELATED"/>
    <property type="match status" value="1"/>
</dbReference>
<feature type="domain" description="SHSP" evidence="4">
    <location>
        <begin position="67"/>
        <end position="179"/>
    </location>
</feature>
<gene>
    <name evidence="5" type="ORF">SPARVUS_LOCUS5523050</name>
</gene>
<dbReference type="Pfam" id="PF00011">
    <property type="entry name" value="HSP20"/>
    <property type="match status" value="1"/>
</dbReference>
<accession>A0ABN9CP08</accession>
<sequence length="187" mass="20831">MLSLQLARGGSHSPLVPFLRPLWPLSRDIFSSLEQDMIRTVGEIRASMTLMDQFHHQLLQEMTLQENKTLPVMSSTDTKTTKDDFILTLDIQDFSPQELTVKLLGNKLLVSGAKESKMDDGKGSFSYKCQIFRKEADIPQDVKAEDITCTITSNGHLQIQASCVPVPSVQERTVPIQLPAAVSQCKV</sequence>
<evidence type="ECO:0000259" key="4">
    <source>
        <dbReference type="PROSITE" id="PS01031"/>
    </source>
</evidence>
<dbReference type="Proteomes" id="UP001162483">
    <property type="component" value="Unassembled WGS sequence"/>
</dbReference>
<dbReference type="InterPro" id="IPR002068">
    <property type="entry name" value="A-crystallin/Hsp20_dom"/>
</dbReference>
<comment type="similarity">
    <text evidence="2 3">Belongs to the small heat shock protein (HSP20) family.</text>
</comment>
<proteinExistence type="inferred from homology"/>
<dbReference type="Gene3D" id="2.60.40.790">
    <property type="match status" value="1"/>
</dbReference>
<evidence type="ECO:0000256" key="2">
    <source>
        <dbReference type="PROSITE-ProRule" id="PRU00285"/>
    </source>
</evidence>
<evidence type="ECO:0000313" key="5">
    <source>
        <dbReference type="EMBL" id="CAI9561905.1"/>
    </source>
</evidence>
<protein>
    <recommendedName>
        <fullName evidence="4">SHSP domain-containing protein</fullName>
    </recommendedName>
</protein>
<organism evidence="5 6">
    <name type="scientific">Staurois parvus</name>
    <dbReference type="NCBI Taxonomy" id="386267"/>
    <lineage>
        <taxon>Eukaryota</taxon>
        <taxon>Metazoa</taxon>
        <taxon>Chordata</taxon>
        <taxon>Craniata</taxon>
        <taxon>Vertebrata</taxon>
        <taxon>Euteleostomi</taxon>
        <taxon>Amphibia</taxon>
        <taxon>Batrachia</taxon>
        <taxon>Anura</taxon>
        <taxon>Neobatrachia</taxon>
        <taxon>Ranoidea</taxon>
        <taxon>Ranidae</taxon>
        <taxon>Staurois</taxon>
    </lineage>
</organism>